<accession>A0ABY1E4E9</accession>
<proteinExistence type="predicted"/>
<keyword evidence="2" id="KW-0479">Metal-binding</keyword>
<feature type="compositionally biased region" description="Basic and acidic residues" evidence="1">
    <location>
        <begin position="15"/>
        <end position="26"/>
    </location>
</feature>
<protein>
    <submittedName>
        <fullName evidence="2">Zinc-finger</fullName>
    </submittedName>
</protein>
<reference evidence="2 3" key="1">
    <citation type="submission" date="2016-10" db="EMBL/GenBank/DDBJ databases">
        <authorList>
            <person name="Varghese N."/>
            <person name="Submissions S."/>
        </authorList>
    </citation>
    <scope>NUCLEOTIDE SEQUENCE [LARGE SCALE GENOMIC DNA]</scope>
    <source>
        <strain evidence="2 3">CGMCC 4.3529</strain>
    </source>
</reference>
<dbReference type="Gene3D" id="2.30.30.990">
    <property type="entry name" value="Malonyl-[acyl-carrier protein] O-methyltransferase, zinc-finger motif"/>
    <property type="match status" value="1"/>
</dbReference>
<keyword evidence="2" id="KW-0863">Zinc-finger</keyword>
<dbReference type="InterPro" id="IPR031795">
    <property type="entry name" value="Zf-HC3"/>
</dbReference>
<dbReference type="EMBL" id="FOME01000013">
    <property type="protein sequence ID" value="SFE67431.1"/>
    <property type="molecule type" value="Genomic_DNA"/>
</dbReference>
<organism evidence="2 3">
    <name type="scientific">Saccharopolyspora kobensis</name>
    <dbReference type="NCBI Taxonomy" id="146035"/>
    <lineage>
        <taxon>Bacteria</taxon>
        <taxon>Bacillati</taxon>
        <taxon>Actinomycetota</taxon>
        <taxon>Actinomycetes</taxon>
        <taxon>Pseudonocardiales</taxon>
        <taxon>Pseudonocardiaceae</taxon>
        <taxon>Saccharopolyspora</taxon>
    </lineage>
</organism>
<keyword evidence="2" id="KW-0862">Zinc</keyword>
<evidence type="ECO:0000313" key="2">
    <source>
        <dbReference type="EMBL" id="SFE67431.1"/>
    </source>
</evidence>
<feature type="region of interest" description="Disordered" evidence="1">
    <location>
        <begin position="1"/>
        <end position="37"/>
    </location>
</feature>
<dbReference type="Pfam" id="PF16827">
    <property type="entry name" value="zf-HC3"/>
    <property type="match status" value="1"/>
</dbReference>
<keyword evidence="3" id="KW-1185">Reference proteome</keyword>
<evidence type="ECO:0000313" key="3">
    <source>
        <dbReference type="Proteomes" id="UP000199690"/>
    </source>
</evidence>
<dbReference type="RefSeq" id="WP_093357186.1">
    <property type="nucleotide sequence ID" value="NZ_FOME01000013.1"/>
</dbReference>
<dbReference type="GO" id="GO:0008270">
    <property type="term" value="F:zinc ion binding"/>
    <property type="evidence" value="ECO:0007669"/>
    <property type="project" value="UniProtKB-KW"/>
</dbReference>
<gene>
    <name evidence="2" type="ORF">SAMN05216506_113125</name>
</gene>
<evidence type="ECO:0000256" key="1">
    <source>
        <dbReference type="SAM" id="MobiDB-lite"/>
    </source>
</evidence>
<name>A0ABY1E4E9_9PSEU</name>
<sequence length="80" mass="8697">MPGYRPHPFHWVPADGRRHASTDEHPPGASIYPDGTETSTLCQRTVKADTSDTAWLWETCLDCNSAAHELAGLPPLAGAR</sequence>
<dbReference type="Proteomes" id="UP000199690">
    <property type="component" value="Unassembled WGS sequence"/>
</dbReference>
<comment type="caution">
    <text evidence="2">The sequence shown here is derived from an EMBL/GenBank/DDBJ whole genome shotgun (WGS) entry which is preliminary data.</text>
</comment>